<protein>
    <submittedName>
        <fullName evidence="1">YggL family protein</fullName>
    </submittedName>
</protein>
<organism evidence="1 2">
    <name type="scientific">Bowmanella denitrificans</name>
    <dbReference type="NCBI Taxonomy" id="366582"/>
    <lineage>
        <taxon>Bacteria</taxon>
        <taxon>Pseudomonadati</taxon>
        <taxon>Pseudomonadota</taxon>
        <taxon>Gammaproteobacteria</taxon>
        <taxon>Alteromonadales</taxon>
        <taxon>Alteromonadaceae</taxon>
        <taxon>Bowmanella</taxon>
    </lineage>
</organism>
<evidence type="ECO:0000313" key="1">
    <source>
        <dbReference type="EMBL" id="GAA0370026.1"/>
    </source>
</evidence>
<keyword evidence="2" id="KW-1185">Reference proteome</keyword>
<dbReference type="PANTHER" id="PTHR38778:SF1">
    <property type="entry name" value="CYTOPLASMIC PROTEIN"/>
    <property type="match status" value="1"/>
</dbReference>
<reference evidence="1 2" key="1">
    <citation type="journal article" date="2019" name="Int. J. Syst. Evol. Microbiol.">
        <title>The Global Catalogue of Microorganisms (GCM) 10K type strain sequencing project: providing services to taxonomists for standard genome sequencing and annotation.</title>
        <authorList>
            <consortium name="The Broad Institute Genomics Platform"/>
            <consortium name="The Broad Institute Genome Sequencing Center for Infectious Disease"/>
            <person name="Wu L."/>
            <person name="Ma J."/>
        </authorList>
    </citation>
    <scope>NUCLEOTIDE SEQUENCE [LARGE SCALE GENOMIC DNA]</scope>
    <source>
        <strain evidence="1 2">JCM 13378</strain>
    </source>
</reference>
<accession>A0ABN0XQ85</accession>
<comment type="caution">
    <text evidence="1">The sequence shown here is derived from an EMBL/GenBank/DDBJ whole genome shotgun (WGS) entry which is preliminary data.</text>
</comment>
<gene>
    <name evidence="1" type="ORF">GCM10009092_37900</name>
</gene>
<sequence>MQKVMIKTRHDNKSRRLRKKLYLGEFTVLGMDLDCSLAGEDEDVWVDAFLDWLESQHLCFGGGVGAGQVSGYICAKGRYDSVTQAQWQLLHDWLSAQRHIKNVVLSSLNNAWYADQK</sequence>
<evidence type="ECO:0000313" key="2">
    <source>
        <dbReference type="Proteomes" id="UP001501757"/>
    </source>
</evidence>
<proteinExistence type="predicted"/>
<name>A0ABN0XQ85_9ALTE</name>
<dbReference type="PANTHER" id="PTHR38778">
    <property type="entry name" value="CYTOPLASMIC PROTEIN-RELATED"/>
    <property type="match status" value="1"/>
</dbReference>
<dbReference type="Proteomes" id="UP001501757">
    <property type="component" value="Unassembled WGS sequence"/>
</dbReference>
<dbReference type="Pfam" id="PF04320">
    <property type="entry name" value="YggL_50S_bp"/>
    <property type="match status" value="1"/>
</dbReference>
<dbReference type="InterPro" id="IPR007416">
    <property type="entry name" value="YggL_50S_bp"/>
</dbReference>
<dbReference type="EMBL" id="BAAAEI010000023">
    <property type="protein sequence ID" value="GAA0370026.1"/>
    <property type="molecule type" value="Genomic_DNA"/>
</dbReference>